<dbReference type="EMBL" id="FN649760">
    <property type="protein sequence ID" value="CBJ29918.1"/>
    <property type="molecule type" value="Genomic_DNA"/>
</dbReference>
<dbReference type="UniPathway" id="UPA00574">
    <property type="reaction ID" value="UER00637"/>
</dbReference>
<accession>D7FMA0</accession>
<evidence type="ECO:0000259" key="6">
    <source>
        <dbReference type="Pfam" id="PF00485"/>
    </source>
</evidence>
<dbReference type="Gene3D" id="3.40.50.300">
    <property type="entry name" value="P-loop containing nucleotide triphosphate hydrolases"/>
    <property type="match status" value="1"/>
</dbReference>
<comment type="similarity">
    <text evidence="5">Belongs to the uridine kinase family.</text>
</comment>
<feature type="domain" description="Phosphoribulokinase/uridine kinase" evidence="6">
    <location>
        <begin position="5"/>
        <end position="185"/>
    </location>
</feature>
<dbReference type="SUPFAM" id="SSF52540">
    <property type="entry name" value="P-loop containing nucleoside triphosphate hydrolases"/>
    <property type="match status" value="1"/>
</dbReference>
<dbReference type="GO" id="GO:0044211">
    <property type="term" value="P:CTP salvage"/>
    <property type="evidence" value="ECO:0007669"/>
    <property type="project" value="UniProtKB-UniPathway"/>
</dbReference>
<dbReference type="EC" id="2.7.1.48" evidence="5"/>
<comment type="pathway">
    <text evidence="1 5">Pyrimidine metabolism; UMP biosynthesis via salvage pathway; UMP from uridine: step 1/1.</text>
</comment>
<dbReference type="Proteomes" id="UP000002630">
    <property type="component" value="Unassembled WGS sequence"/>
</dbReference>
<keyword evidence="5" id="KW-0067">ATP-binding</keyword>
<proteinExistence type="inferred from homology"/>
<comment type="catalytic activity">
    <reaction evidence="5">
        <text>cytidine + ATP = CMP + ADP + H(+)</text>
        <dbReference type="Rhea" id="RHEA:24674"/>
        <dbReference type="ChEBI" id="CHEBI:15378"/>
        <dbReference type="ChEBI" id="CHEBI:17562"/>
        <dbReference type="ChEBI" id="CHEBI:30616"/>
        <dbReference type="ChEBI" id="CHEBI:60377"/>
        <dbReference type="ChEBI" id="CHEBI:456216"/>
        <dbReference type="EC" id="2.7.1.48"/>
    </reaction>
</comment>
<evidence type="ECO:0000256" key="2">
    <source>
        <dbReference type="ARBA" id="ARBA00022679"/>
    </source>
</evidence>
<dbReference type="GO" id="GO:0004849">
    <property type="term" value="F:uridine kinase activity"/>
    <property type="evidence" value="ECO:0007669"/>
    <property type="project" value="UniProtKB-EC"/>
</dbReference>
<dbReference type="eggNOG" id="KOG4203">
    <property type="taxonomic scope" value="Eukaryota"/>
</dbReference>
<keyword evidence="2 5" id="KW-0808">Transferase</keyword>
<dbReference type="OrthoDB" id="10257085at2759"/>
<evidence type="ECO:0000313" key="7">
    <source>
        <dbReference type="EMBL" id="CBJ29918.1"/>
    </source>
</evidence>
<evidence type="ECO:0000313" key="8">
    <source>
        <dbReference type="Proteomes" id="UP000002630"/>
    </source>
</evidence>
<dbReference type="STRING" id="2880.D7FMA0"/>
<dbReference type="InterPro" id="IPR000764">
    <property type="entry name" value="Uridine_kinase-like"/>
</dbReference>
<dbReference type="UniPathway" id="UPA00579">
    <property type="reaction ID" value="UER00640"/>
</dbReference>
<dbReference type="PANTHER" id="PTHR10285">
    <property type="entry name" value="URIDINE KINASE"/>
    <property type="match status" value="1"/>
</dbReference>
<dbReference type="Pfam" id="PF00485">
    <property type="entry name" value="PRK"/>
    <property type="match status" value="1"/>
</dbReference>
<dbReference type="NCBIfam" id="NF004018">
    <property type="entry name" value="PRK05480.1"/>
    <property type="match status" value="1"/>
</dbReference>
<name>D7FMA0_ECTSI</name>
<evidence type="ECO:0000256" key="4">
    <source>
        <dbReference type="ARBA" id="ARBA00022777"/>
    </source>
</evidence>
<dbReference type="CDD" id="cd02023">
    <property type="entry name" value="UMPK"/>
    <property type="match status" value="1"/>
</dbReference>
<keyword evidence="8" id="KW-1185">Reference proteome</keyword>
<comment type="pathway">
    <text evidence="5">Pyrimidine metabolism; CTP biosynthesis via salvage pathway; CTP from cytidine: step 1/3.</text>
</comment>
<keyword evidence="4 5" id="KW-0418">Kinase</keyword>
<dbReference type="GO" id="GO:0044206">
    <property type="term" value="P:UMP salvage"/>
    <property type="evidence" value="ECO:0007669"/>
    <property type="project" value="UniProtKB-UniPathway"/>
</dbReference>
<protein>
    <recommendedName>
        <fullName evidence="5">Uridine kinase</fullName>
        <ecNumber evidence="5">2.7.1.48</ecNumber>
    </recommendedName>
</protein>
<dbReference type="InterPro" id="IPR006083">
    <property type="entry name" value="PRK/URK"/>
</dbReference>
<dbReference type="InterPro" id="IPR027417">
    <property type="entry name" value="P-loop_NTPase"/>
</dbReference>
<evidence type="ECO:0000256" key="5">
    <source>
        <dbReference type="RuleBase" id="RU003825"/>
    </source>
</evidence>
<gene>
    <name evidence="7" type="ORF">Esi_0166_0005</name>
</gene>
<evidence type="ECO:0000256" key="3">
    <source>
        <dbReference type="ARBA" id="ARBA00022741"/>
    </source>
</evidence>
<sequence length="217" mass="23984">MKPVVVGIAGGSGSGKTTLSRAVVEALGGARRVTYICHDYYYRDLSHLPIEQRAKTNFDHPDALETSLLVKQLEVLKAGGAADVPMYDFTVHSRKEETTRAEGRGVIIVEGILIFAHAELRDLLDVKIFVDTEPDIRFIRRMQRDIAERNRTADEVVAQYLATVRPMHELFVTPSKKFCDMIVPDGLNPVVLEMLVAKLRPLAEPVETGVEAASGGK</sequence>
<dbReference type="AlphaFoldDB" id="D7FMA0"/>
<dbReference type="GO" id="GO:0005524">
    <property type="term" value="F:ATP binding"/>
    <property type="evidence" value="ECO:0007669"/>
    <property type="project" value="UniProtKB-KW"/>
</dbReference>
<dbReference type="NCBIfam" id="TIGR00235">
    <property type="entry name" value="udk"/>
    <property type="match status" value="1"/>
</dbReference>
<keyword evidence="3 5" id="KW-0547">Nucleotide-binding</keyword>
<comment type="catalytic activity">
    <reaction evidence="5">
        <text>uridine + ATP = UMP + ADP + H(+)</text>
        <dbReference type="Rhea" id="RHEA:16825"/>
        <dbReference type="ChEBI" id="CHEBI:15378"/>
        <dbReference type="ChEBI" id="CHEBI:16704"/>
        <dbReference type="ChEBI" id="CHEBI:30616"/>
        <dbReference type="ChEBI" id="CHEBI:57865"/>
        <dbReference type="ChEBI" id="CHEBI:456216"/>
        <dbReference type="EC" id="2.7.1.48"/>
    </reaction>
</comment>
<dbReference type="PRINTS" id="PR00988">
    <property type="entry name" value="URIDINKINASE"/>
</dbReference>
<reference evidence="7 8" key="1">
    <citation type="journal article" date="2010" name="Nature">
        <title>The Ectocarpus genome and the independent evolution of multicellularity in brown algae.</title>
        <authorList>
            <person name="Cock J.M."/>
            <person name="Sterck L."/>
            <person name="Rouze P."/>
            <person name="Scornet D."/>
            <person name="Allen A.E."/>
            <person name="Amoutzias G."/>
            <person name="Anthouard V."/>
            <person name="Artiguenave F."/>
            <person name="Aury J.M."/>
            <person name="Badger J.H."/>
            <person name="Beszteri B."/>
            <person name="Billiau K."/>
            <person name="Bonnet E."/>
            <person name="Bothwell J.H."/>
            <person name="Bowler C."/>
            <person name="Boyen C."/>
            <person name="Brownlee C."/>
            <person name="Carrano C.J."/>
            <person name="Charrier B."/>
            <person name="Cho G.Y."/>
            <person name="Coelho S.M."/>
            <person name="Collen J."/>
            <person name="Corre E."/>
            <person name="Da Silva C."/>
            <person name="Delage L."/>
            <person name="Delaroque N."/>
            <person name="Dittami S.M."/>
            <person name="Doulbeau S."/>
            <person name="Elias M."/>
            <person name="Farnham G."/>
            <person name="Gachon C.M."/>
            <person name="Gschloessl B."/>
            <person name="Heesch S."/>
            <person name="Jabbari K."/>
            <person name="Jubin C."/>
            <person name="Kawai H."/>
            <person name="Kimura K."/>
            <person name="Kloareg B."/>
            <person name="Kupper F.C."/>
            <person name="Lang D."/>
            <person name="Le Bail A."/>
            <person name="Leblanc C."/>
            <person name="Lerouge P."/>
            <person name="Lohr M."/>
            <person name="Lopez P.J."/>
            <person name="Martens C."/>
            <person name="Maumus F."/>
            <person name="Michel G."/>
            <person name="Miranda-Saavedra D."/>
            <person name="Morales J."/>
            <person name="Moreau H."/>
            <person name="Motomura T."/>
            <person name="Nagasato C."/>
            <person name="Napoli C.A."/>
            <person name="Nelson D.R."/>
            <person name="Nyvall-Collen P."/>
            <person name="Peters A.F."/>
            <person name="Pommier C."/>
            <person name="Potin P."/>
            <person name="Poulain J."/>
            <person name="Quesneville H."/>
            <person name="Read B."/>
            <person name="Rensing S.A."/>
            <person name="Ritter A."/>
            <person name="Rousvoal S."/>
            <person name="Samanta M."/>
            <person name="Samson G."/>
            <person name="Schroeder D.C."/>
            <person name="Segurens B."/>
            <person name="Strittmatter M."/>
            <person name="Tonon T."/>
            <person name="Tregear J.W."/>
            <person name="Valentin K."/>
            <person name="von Dassow P."/>
            <person name="Yamagishi T."/>
            <person name="Van de Peer Y."/>
            <person name="Wincker P."/>
        </authorList>
    </citation>
    <scope>NUCLEOTIDE SEQUENCE [LARGE SCALE GENOMIC DNA]</scope>
    <source>
        <strain evidence="8">Ec32 / CCAP1310/4</strain>
    </source>
</reference>
<organism evidence="7 8">
    <name type="scientific">Ectocarpus siliculosus</name>
    <name type="common">Brown alga</name>
    <name type="synonym">Conferva siliculosa</name>
    <dbReference type="NCBI Taxonomy" id="2880"/>
    <lineage>
        <taxon>Eukaryota</taxon>
        <taxon>Sar</taxon>
        <taxon>Stramenopiles</taxon>
        <taxon>Ochrophyta</taxon>
        <taxon>PX clade</taxon>
        <taxon>Phaeophyceae</taxon>
        <taxon>Ectocarpales</taxon>
        <taxon>Ectocarpaceae</taxon>
        <taxon>Ectocarpus</taxon>
    </lineage>
</organism>
<dbReference type="InParanoid" id="D7FMA0"/>
<dbReference type="GO" id="GO:0043771">
    <property type="term" value="F:cytidine kinase activity"/>
    <property type="evidence" value="ECO:0007669"/>
    <property type="project" value="RHEA"/>
</dbReference>
<evidence type="ECO:0000256" key="1">
    <source>
        <dbReference type="ARBA" id="ARBA00004690"/>
    </source>
</evidence>